<name>A0A922I672_DERFA</name>
<evidence type="ECO:0000313" key="4">
    <source>
        <dbReference type="Proteomes" id="UP000790347"/>
    </source>
</evidence>
<dbReference type="Gene3D" id="3.40.50.10300">
    <property type="entry name" value="CoaB-like"/>
    <property type="match status" value="1"/>
</dbReference>
<organism evidence="3 4">
    <name type="scientific">Dermatophagoides farinae</name>
    <name type="common">American house dust mite</name>
    <dbReference type="NCBI Taxonomy" id="6954"/>
    <lineage>
        <taxon>Eukaryota</taxon>
        <taxon>Metazoa</taxon>
        <taxon>Ecdysozoa</taxon>
        <taxon>Arthropoda</taxon>
        <taxon>Chelicerata</taxon>
        <taxon>Arachnida</taxon>
        <taxon>Acari</taxon>
        <taxon>Acariformes</taxon>
        <taxon>Sarcoptiformes</taxon>
        <taxon>Astigmata</taxon>
        <taxon>Psoroptidia</taxon>
        <taxon>Analgoidea</taxon>
        <taxon>Pyroglyphidae</taxon>
        <taxon>Dermatophagoidinae</taxon>
        <taxon>Dermatophagoides</taxon>
    </lineage>
</organism>
<sequence>MANSSNNNVKPILQQQSSIIDELDKIEKFFQQLQKPKNLYEIRDRAHRFCQQNLDRKIVLITSGGTTVPMEHNTVRFIDNFSAGTRGSASVEYFFDTNKYAVIFLYRQKSLEPFSRHFDGLLSNLKYDPTNDRIEVSEKIRPKLVQILTKMNETSNRLLKITFTTLSEYLFILRELTALLKPYESRVMLYLAAAVSDFYIPPDNMAVHKIHSNGPLRLHFEMVPKILRPLVKFWVPDAFVISFKLETEAEILLEKAREALNRYGHKLVIANELNTRKWKVILVTADESEEIEIDPNSNQLEIEQLIVANVIRRHEKFIDNHREQNSLKK</sequence>
<feature type="domain" description="DNA/pantothenate metabolism flavoprotein C-terminal" evidence="2">
    <location>
        <begin position="182"/>
        <end position="277"/>
    </location>
</feature>
<dbReference type="GO" id="GO:0003824">
    <property type="term" value="F:catalytic activity"/>
    <property type="evidence" value="ECO:0007669"/>
    <property type="project" value="UniProtKB-ARBA"/>
</dbReference>
<dbReference type="SUPFAM" id="SSF102645">
    <property type="entry name" value="CoaB-like"/>
    <property type="match status" value="1"/>
</dbReference>
<accession>A0A922I672</accession>
<dbReference type="Pfam" id="PF04127">
    <property type="entry name" value="DFP"/>
    <property type="match status" value="1"/>
</dbReference>
<dbReference type="EMBL" id="ASGP02000003">
    <property type="protein sequence ID" value="KAH9518060.1"/>
    <property type="molecule type" value="Genomic_DNA"/>
</dbReference>
<dbReference type="Proteomes" id="UP000790347">
    <property type="component" value="Unassembled WGS sequence"/>
</dbReference>
<evidence type="ECO:0000313" key="3">
    <source>
        <dbReference type="EMBL" id="KAH9518060.1"/>
    </source>
</evidence>
<gene>
    <name evidence="3" type="ORF">DERF_008663</name>
</gene>
<dbReference type="PANTHER" id="PTHR12290">
    <property type="entry name" value="CORNICHON-RELATED"/>
    <property type="match status" value="1"/>
</dbReference>
<evidence type="ECO:0000259" key="2">
    <source>
        <dbReference type="Pfam" id="PF04127"/>
    </source>
</evidence>
<reference evidence="3" key="2">
    <citation type="journal article" date="2022" name="Res Sq">
        <title>Comparative Genomics Reveals Insights into the Divergent Evolution of Astigmatic Mites and Household Pest Adaptations.</title>
        <authorList>
            <person name="Xiong Q."/>
            <person name="Wan A.T.-Y."/>
            <person name="Liu X.-Y."/>
            <person name="Fung C.S.-H."/>
            <person name="Xiao X."/>
            <person name="Malainual N."/>
            <person name="Hou J."/>
            <person name="Wang L."/>
            <person name="Wang M."/>
            <person name="Yang K."/>
            <person name="Cui Y."/>
            <person name="Leung E."/>
            <person name="Nong W."/>
            <person name="Shin S.-K."/>
            <person name="Au S."/>
            <person name="Jeong K.Y."/>
            <person name="Chew F.T."/>
            <person name="Hui J."/>
            <person name="Leung T.F."/>
            <person name="Tungtrongchitr A."/>
            <person name="Zhong N."/>
            <person name="Liu Z."/>
            <person name="Tsui S."/>
        </authorList>
    </citation>
    <scope>NUCLEOTIDE SEQUENCE</scope>
    <source>
        <strain evidence="3">Derf</strain>
        <tissue evidence="3">Whole organism</tissue>
    </source>
</reference>
<protein>
    <recommendedName>
        <fullName evidence="2">DNA/pantothenate metabolism flavoprotein C-terminal domain-containing protein</fullName>
    </recommendedName>
</protein>
<evidence type="ECO:0000256" key="1">
    <source>
        <dbReference type="ARBA" id="ARBA00005703"/>
    </source>
</evidence>
<keyword evidence="4" id="KW-1185">Reference proteome</keyword>
<comment type="similarity">
    <text evidence="1">Belongs to the PPC synthetase family.</text>
</comment>
<dbReference type="AlphaFoldDB" id="A0A922I672"/>
<dbReference type="GO" id="GO:0015937">
    <property type="term" value="P:coenzyme A biosynthetic process"/>
    <property type="evidence" value="ECO:0007669"/>
    <property type="project" value="UniProtKB-ARBA"/>
</dbReference>
<proteinExistence type="inferred from homology"/>
<dbReference type="InterPro" id="IPR007085">
    <property type="entry name" value="DNA/pantothenate-metab_flavo_C"/>
</dbReference>
<reference evidence="3" key="1">
    <citation type="submission" date="2013-05" db="EMBL/GenBank/DDBJ databases">
        <authorList>
            <person name="Yim A.K.Y."/>
            <person name="Chan T.F."/>
            <person name="Ji K.M."/>
            <person name="Liu X.Y."/>
            <person name="Zhou J.W."/>
            <person name="Li R.Q."/>
            <person name="Yang K.Y."/>
            <person name="Li J."/>
            <person name="Li M."/>
            <person name="Law P.T.W."/>
            <person name="Wu Y.L."/>
            <person name="Cai Z.L."/>
            <person name="Qin H."/>
            <person name="Bao Y."/>
            <person name="Leung R.K.K."/>
            <person name="Ng P.K.S."/>
            <person name="Zou J."/>
            <person name="Zhong X.J."/>
            <person name="Ran P.X."/>
            <person name="Zhong N.S."/>
            <person name="Liu Z.G."/>
            <person name="Tsui S.K.W."/>
        </authorList>
    </citation>
    <scope>NUCLEOTIDE SEQUENCE</scope>
    <source>
        <strain evidence="3">Derf</strain>
        <tissue evidence="3">Whole organism</tissue>
    </source>
</reference>
<comment type="caution">
    <text evidence="3">The sequence shown here is derived from an EMBL/GenBank/DDBJ whole genome shotgun (WGS) entry which is preliminary data.</text>
</comment>
<dbReference type="InterPro" id="IPR035929">
    <property type="entry name" value="CoaB-like_sf"/>
</dbReference>